<dbReference type="PIRSF" id="PIRSF000161">
    <property type="entry name" value="DHPR"/>
    <property type="match status" value="1"/>
</dbReference>
<dbReference type="Pfam" id="PF01113">
    <property type="entry name" value="DapB_N"/>
    <property type="match status" value="1"/>
</dbReference>
<evidence type="ECO:0000313" key="16">
    <source>
        <dbReference type="EMBL" id="OGC40507.1"/>
    </source>
</evidence>
<dbReference type="EMBL" id="MEUJ01000004">
    <property type="protein sequence ID" value="OGC40507.1"/>
    <property type="molecule type" value="Genomic_DNA"/>
</dbReference>
<evidence type="ECO:0000256" key="12">
    <source>
        <dbReference type="ARBA" id="ARBA00049396"/>
    </source>
</evidence>
<feature type="domain" description="Dihydrodipicolinate reductase C-terminal" evidence="15">
    <location>
        <begin position="111"/>
        <end position="220"/>
    </location>
</feature>
<dbReference type="PANTHER" id="PTHR20836">
    <property type="entry name" value="DIHYDRODIPICOLINATE REDUCTASE"/>
    <property type="match status" value="1"/>
</dbReference>
<evidence type="ECO:0000256" key="2">
    <source>
        <dbReference type="ARBA" id="ARBA00022490"/>
    </source>
</evidence>
<comment type="caution">
    <text evidence="16">The sequence shown here is derived from an EMBL/GenBank/DDBJ whole genome shotgun (WGS) entry which is preliminary data.</text>
</comment>
<feature type="active site" description="Proton donor" evidence="13">
    <location>
        <position position="139"/>
    </location>
</feature>
<feature type="binding site" evidence="13">
    <location>
        <begin position="145"/>
        <end position="146"/>
    </location>
    <ligand>
        <name>(S)-2,3,4,5-tetrahydrodipicolinate</name>
        <dbReference type="ChEBI" id="CHEBI:16845"/>
    </ligand>
</feature>
<comment type="catalytic activity">
    <reaction evidence="11 13">
        <text>(S)-2,3,4,5-tetrahydrodipicolinate + NADP(+) + H2O = (2S,4S)-4-hydroxy-2,3,4,5-tetrahydrodipicolinate + NADPH + H(+)</text>
        <dbReference type="Rhea" id="RHEA:35331"/>
        <dbReference type="ChEBI" id="CHEBI:15377"/>
        <dbReference type="ChEBI" id="CHEBI:15378"/>
        <dbReference type="ChEBI" id="CHEBI:16845"/>
        <dbReference type="ChEBI" id="CHEBI:57783"/>
        <dbReference type="ChEBI" id="CHEBI:58349"/>
        <dbReference type="ChEBI" id="CHEBI:67139"/>
        <dbReference type="EC" id="1.17.1.8"/>
    </reaction>
</comment>
<comment type="similarity">
    <text evidence="1 13">Belongs to the DapB family.</text>
</comment>
<comment type="function">
    <text evidence="13">Catalyzes the conversion of 4-hydroxy-tetrahydrodipicolinate (HTPA) to tetrahydrodipicolinate.</text>
</comment>
<protein>
    <recommendedName>
        <fullName evidence="10 13">4-hydroxy-tetrahydrodipicolinate reductase</fullName>
        <shortName evidence="13">HTPA reductase</shortName>
        <ecNumber evidence="10 13">1.17.1.8</ecNumber>
    </recommendedName>
</protein>
<dbReference type="Gene3D" id="3.30.360.10">
    <property type="entry name" value="Dihydrodipicolinate Reductase, domain 2"/>
    <property type="match status" value="1"/>
</dbReference>
<feature type="binding site" evidence="13">
    <location>
        <begin position="79"/>
        <end position="81"/>
    </location>
    <ligand>
        <name>NAD(+)</name>
        <dbReference type="ChEBI" id="CHEBI:57540"/>
    </ligand>
</feature>
<dbReference type="Pfam" id="PF05173">
    <property type="entry name" value="DapB_C"/>
    <property type="match status" value="1"/>
</dbReference>
<keyword evidence="3 13" id="KW-0028">Amino-acid biosynthesis</keyword>
<evidence type="ECO:0000256" key="4">
    <source>
        <dbReference type="ARBA" id="ARBA00022857"/>
    </source>
</evidence>
<evidence type="ECO:0000256" key="1">
    <source>
        <dbReference type="ARBA" id="ARBA00006642"/>
    </source>
</evidence>
<dbReference type="GO" id="GO:0051287">
    <property type="term" value="F:NAD binding"/>
    <property type="evidence" value="ECO:0007669"/>
    <property type="project" value="UniProtKB-UniRule"/>
</dbReference>
<comment type="subcellular location">
    <subcellularLocation>
        <location evidence="13">Cytoplasm</location>
    </subcellularLocation>
</comment>
<evidence type="ECO:0000256" key="9">
    <source>
        <dbReference type="ARBA" id="ARBA00037922"/>
    </source>
</evidence>
<dbReference type="UniPathway" id="UPA00034">
    <property type="reaction ID" value="UER00018"/>
</dbReference>
<dbReference type="EC" id="1.17.1.8" evidence="10 13"/>
<dbReference type="PANTHER" id="PTHR20836:SF0">
    <property type="entry name" value="4-HYDROXY-TETRAHYDRODIPICOLINATE REDUCTASE 1, CHLOROPLASTIC-RELATED"/>
    <property type="match status" value="1"/>
</dbReference>
<proteinExistence type="inferred from homology"/>
<dbReference type="NCBIfam" id="TIGR00036">
    <property type="entry name" value="dapB"/>
    <property type="match status" value="1"/>
</dbReference>
<keyword evidence="4 13" id="KW-0521">NADP</keyword>
<feature type="binding site" evidence="13">
    <location>
        <begin position="105"/>
        <end position="108"/>
    </location>
    <ligand>
        <name>NAD(+)</name>
        <dbReference type="ChEBI" id="CHEBI:57540"/>
    </ligand>
</feature>
<evidence type="ECO:0000256" key="5">
    <source>
        <dbReference type="ARBA" id="ARBA00022915"/>
    </source>
</evidence>
<keyword evidence="6 13" id="KW-0560">Oxidoreductase</keyword>
<dbReference type="Gene3D" id="3.40.50.720">
    <property type="entry name" value="NAD(P)-binding Rossmann-like Domain"/>
    <property type="match status" value="1"/>
</dbReference>
<dbReference type="GO" id="GO:0005829">
    <property type="term" value="C:cytosol"/>
    <property type="evidence" value="ECO:0007669"/>
    <property type="project" value="TreeGrafter"/>
</dbReference>
<comment type="pathway">
    <text evidence="9 13">Amino-acid biosynthesis; L-lysine biosynthesis via DAP pathway; (S)-tetrahydrodipicolinate from L-aspartate: step 4/4.</text>
</comment>
<keyword evidence="8 13" id="KW-0457">Lysine biosynthesis</keyword>
<evidence type="ECO:0000256" key="7">
    <source>
        <dbReference type="ARBA" id="ARBA00023027"/>
    </source>
</evidence>
<dbReference type="AlphaFoldDB" id="A0A1F4U6K1"/>
<dbReference type="HAMAP" id="MF_00102">
    <property type="entry name" value="DapB"/>
    <property type="match status" value="1"/>
</dbReference>
<evidence type="ECO:0000259" key="14">
    <source>
        <dbReference type="Pfam" id="PF01113"/>
    </source>
</evidence>
<feature type="binding site" evidence="13">
    <location>
        <begin position="10"/>
        <end position="15"/>
    </location>
    <ligand>
        <name>NAD(+)</name>
        <dbReference type="ChEBI" id="CHEBI:57540"/>
    </ligand>
</feature>
<evidence type="ECO:0000256" key="6">
    <source>
        <dbReference type="ARBA" id="ARBA00023002"/>
    </source>
</evidence>
<gene>
    <name evidence="13" type="primary">dapB</name>
    <name evidence="16" type="ORF">A2438_03935</name>
</gene>
<organism evidence="16 17">
    <name type="scientific">candidate division WOR-1 bacterium RIFOXYC2_FULL_46_14</name>
    <dbReference type="NCBI Taxonomy" id="1802587"/>
    <lineage>
        <taxon>Bacteria</taxon>
        <taxon>Bacillati</taxon>
        <taxon>Saganbacteria</taxon>
    </lineage>
</organism>
<feature type="binding site" evidence="13">
    <location>
        <position position="136"/>
    </location>
    <ligand>
        <name>(S)-2,3,4,5-tetrahydrodipicolinate</name>
        <dbReference type="ChEBI" id="CHEBI:16845"/>
    </ligand>
</feature>
<name>A0A1F4U6K1_UNCSA</name>
<keyword evidence="5 13" id="KW-0220">Diaminopimelate biosynthesis</keyword>
<dbReference type="SUPFAM" id="SSF55347">
    <property type="entry name" value="Glyceraldehyde-3-phosphate dehydrogenase-like, C-terminal domain"/>
    <property type="match status" value="1"/>
</dbReference>
<reference evidence="16 17" key="1">
    <citation type="journal article" date="2016" name="Nat. Commun.">
        <title>Thousands of microbial genomes shed light on interconnected biogeochemical processes in an aquifer system.</title>
        <authorList>
            <person name="Anantharaman K."/>
            <person name="Brown C.T."/>
            <person name="Hug L.A."/>
            <person name="Sharon I."/>
            <person name="Castelle C.J."/>
            <person name="Probst A.J."/>
            <person name="Thomas B.C."/>
            <person name="Singh A."/>
            <person name="Wilkins M.J."/>
            <person name="Karaoz U."/>
            <person name="Brodie E.L."/>
            <person name="Williams K.H."/>
            <person name="Hubbard S.S."/>
            <person name="Banfield J.F."/>
        </authorList>
    </citation>
    <scope>NUCLEOTIDE SEQUENCE [LARGE SCALE GENOMIC DNA]</scope>
</reference>
<evidence type="ECO:0000256" key="13">
    <source>
        <dbReference type="HAMAP-Rule" id="MF_00102"/>
    </source>
</evidence>
<dbReference type="InterPro" id="IPR023940">
    <property type="entry name" value="DHDPR_bac"/>
</dbReference>
<comment type="caution">
    <text evidence="13">Was originally thought to be a dihydrodipicolinate reductase (DHDPR), catalyzing the conversion of dihydrodipicolinate to tetrahydrodipicolinate. However, it was shown in E.coli that the substrate of the enzymatic reaction is not dihydrodipicolinate (DHDP) but in fact (2S,4S)-4-hydroxy-2,3,4,5-tetrahydrodipicolinic acid (HTPA), the product released by the DapA-catalyzed reaction.</text>
</comment>
<evidence type="ECO:0000313" key="17">
    <source>
        <dbReference type="Proteomes" id="UP000179242"/>
    </source>
</evidence>
<dbReference type="Proteomes" id="UP000179242">
    <property type="component" value="Unassembled WGS sequence"/>
</dbReference>
<keyword evidence="7 13" id="KW-0520">NAD</keyword>
<dbReference type="PROSITE" id="PS01298">
    <property type="entry name" value="DAPB"/>
    <property type="match status" value="1"/>
</dbReference>
<dbReference type="InterPro" id="IPR022664">
    <property type="entry name" value="DapB_N_CS"/>
</dbReference>
<comment type="catalytic activity">
    <reaction evidence="12 13">
        <text>(S)-2,3,4,5-tetrahydrodipicolinate + NAD(+) + H2O = (2S,4S)-4-hydroxy-2,3,4,5-tetrahydrodipicolinate + NADH + H(+)</text>
        <dbReference type="Rhea" id="RHEA:35323"/>
        <dbReference type="ChEBI" id="CHEBI:15377"/>
        <dbReference type="ChEBI" id="CHEBI:15378"/>
        <dbReference type="ChEBI" id="CHEBI:16845"/>
        <dbReference type="ChEBI" id="CHEBI:57540"/>
        <dbReference type="ChEBI" id="CHEBI:57945"/>
        <dbReference type="ChEBI" id="CHEBI:67139"/>
        <dbReference type="EC" id="1.17.1.8"/>
    </reaction>
</comment>
<accession>A0A1F4U6K1</accession>
<evidence type="ECO:0000256" key="10">
    <source>
        <dbReference type="ARBA" id="ARBA00038983"/>
    </source>
</evidence>
<dbReference type="InterPro" id="IPR022663">
    <property type="entry name" value="DapB_C"/>
</dbReference>
<feature type="domain" description="Dihydrodipicolinate reductase N-terminal" evidence="14">
    <location>
        <begin position="4"/>
        <end position="108"/>
    </location>
</feature>
<comment type="subunit">
    <text evidence="13">Homotetramer.</text>
</comment>
<keyword evidence="2 13" id="KW-0963">Cytoplasm</keyword>
<evidence type="ECO:0000256" key="11">
    <source>
        <dbReference type="ARBA" id="ARBA00049080"/>
    </source>
</evidence>
<evidence type="ECO:0000256" key="3">
    <source>
        <dbReference type="ARBA" id="ARBA00022605"/>
    </source>
</evidence>
<dbReference type="GO" id="GO:0016726">
    <property type="term" value="F:oxidoreductase activity, acting on CH or CH2 groups, NAD or NADP as acceptor"/>
    <property type="evidence" value="ECO:0007669"/>
    <property type="project" value="UniProtKB-UniRule"/>
</dbReference>
<sequence length="220" mass="23639">MAKIRVIVNGAKGKMGIETVKAIMAEDDMELVASTDVGDDLSEKIINNKAEVVVDFTVPQAALGNAKKIISAEASAVIGTTGLSNENLKELGSLCAKHKVNCLVAPNFAVGAVLMMKFAAEAVKYLPHAEIIEFHHEKKLDKPSGTAIKTAHLMEKDVPIHSVRLPGLVAHQEVIFGGVGQTLTIRHDSINRESFMPGVILAIRKIKTLKGLVYGLEKIL</sequence>
<dbReference type="FunFam" id="3.30.360.10:FF:000009">
    <property type="entry name" value="4-hydroxy-tetrahydrodipicolinate reductase"/>
    <property type="match status" value="1"/>
</dbReference>
<dbReference type="InterPro" id="IPR000846">
    <property type="entry name" value="DapB_N"/>
</dbReference>
<comment type="caution">
    <text evidence="13">Lacks conserved residue(s) required for the propagation of feature annotation.</text>
</comment>
<dbReference type="SUPFAM" id="SSF51735">
    <property type="entry name" value="NAD(P)-binding Rossmann-fold domains"/>
    <property type="match status" value="1"/>
</dbReference>
<evidence type="ECO:0000256" key="8">
    <source>
        <dbReference type="ARBA" id="ARBA00023154"/>
    </source>
</evidence>
<evidence type="ECO:0000259" key="15">
    <source>
        <dbReference type="Pfam" id="PF05173"/>
    </source>
</evidence>
<dbReference type="GO" id="GO:0019877">
    <property type="term" value="P:diaminopimelate biosynthetic process"/>
    <property type="evidence" value="ECO:0007669"/>
    <property type="project" value="UniProtKB-UniRule"/>
</dbReference>
<dbReference type="InterPro" id="IPR036291">
    <property type="entry name" value="NAD(P)-bd_dom_sf"/>
</dbReference>
<dbReference type="GO" id="GO:0009089">
    <property type="term" value="P:lysine biosynthetic process via diaminopimelate"/>
    <property type="evidence" value="ECO:0007669"/>
    <property type="project" value="UniProtKB-UniRule"/>
</dbReference>
<feature type="active site" description="Proton donor/acceptor" evidence="13">
    <location>
        <position position="135"/>
    </location>
</feature>
<dbReference type="GO" id="GO:0050661">
    <property type="term" value="F:NADP binding"/>
    <property type="evidence" value="ECO:0007669"/>
    <property type="project" value="UniProtKB-UniRule"/>
</dbReference>
<dbReference type="CDD" id="cd02274">
    <property type="entry name" value="DHDPR_N"/>
    <property type="match status" value="1"/>
</dbReference>
<dbReference type="GO" id="GO:0008839">
    <property type="term" value="F:4-hydroxy-tetrahydrodipicolinate reductase"/>
    <property type="evidence" value="ECO:0007669"/>
    <property type="project" value="UniProtKB-UniRule"/>
</dbReference>